<dbReference type="Proteomes" id="UP000598997">
    <property type="component" value="Unassembled WGS sequence"/>
</dbReference>
<comment type="caution">
    <text evidence="1">The sequence shown here is derived from an EMBL/GenBank/DDBJ whole genome shotgun (WGS) entry which is preliminary data.</text>
</comment>
<sequence length="160" mass="18288">MIHTEIVGRLRRAKSILKLRARRDAYFDADLFGEPIWDMLLDLFVAHMEGTTITTTSLCIASRVPQTTALRYISVMQEKRLIVSRKNEDDARMRILELTPQALGALNQYFDHCDGERGYRDDPAIPLKHDATDDGAKIAVNDFMQLLQTYMKDKSSIRVG</sequence>
<keyword evidence="2" id="KW-1185">Reference proteome</keyword>
<evidence type="ECO:0008006" key="3">
    <source>
        <dbReference type="Google" id="ProtNLM"/>
    </source>
</evidence>
<dbReference type="InterPro" id="IPR036390">
    <property type="entry name" value="WH_DNA-bd_sf"/>
</dbReference>
<dbReference type="RefSeq" id="WP_066761653.1">
    <property type="nucleotide sequence ID" value="NZ_BMIO01000006.1"/>
</dbReference>
<gene>
    <name evidence="1" type="ORF">GCM10010989_21980</name>
</gene>
<dbReference type="SUPFAM" id="SSF46785">
    <property type="entry name" value="Winged helix' DNA-binding domain"/>
    <property type="match status" value="1"/>
</dbReference>
<accession>A0A916YIJ2</accession>
<dbReference type="AlphaFoldDB" id="A0A916YIJ2"/>
<organism evidence="1 2">
    <name type="scientific">Croceicoccus pelagius</name>
    <dbReference type="NCBI Taxonomy" id="1703341"/>
    <lineage>
        <taxon>Bacteria</taxon>
        <taxon>Pseudomonadati</taxon>
        <taxon>Pseudomonadota</taxon>
        <taxon>Alphaproteobacteria</taxon>
        <taxon>Sphingomonadales</taxon>
        <taxon>Erythrobacteraceae</taxon>
        <taxon>Croceicoccus</taxon>
    </lineage>
</organism>
<dbReference type="Gene3D" id="1.10.10.10">
    <property type="entry name" value="Winged helix-like DNA-binding domain superfamily/Winged helix DNA-binding domain"/>
    <property type="match status" value="1"/>
</dbReference>
<protein>
    <recommendedName>
        <fullName evidence="3">HTH marR-type domain-containing protein</fullName>
    </recommendedName>
</protein>
<evidence type="ECO:0000313" key="2">
    <source>
        <dbReference type="Proteomes" id="UP000598997"/>
    </source>
</evidence>
<proteinExistence type="predicted"/>
<reference evidence="1 2" key="1">
    <citation type="journal article" date="2014" name="Int. J. Syst. Evol. Microbiol.">
        <title>Complete genome sequence of Corynebacterium casei LMG S-19264T (=DSM 44701T), isolated from a smear-ripened cheese.</title>
        <authorList>
            <consortium name="US DOE Joint Genome Institute (JGI-PGF)"/>
            <person name="Walter F."/>
            <person name="Albersmeier A."/>
            <person name="Kalinowski J."/>
            <person name="Ruckert C."/>
        </authorList>
    </citation>
    <scope>NUCLEOTIDE SEQUENCE [LARGE SCALE GENOMIC DNA]</scope>
    <source>
        <strain evidence="1 2">CGMCC 1.15358</strain>
    </source>
</reference>
<evidence type="ECO:0000313" key="1">
    <source>
        <dbReference type="EMBL" id="GGD47308.1"/>
    </source>
</evidence>
<name>A0A916YIJ2_9SPHN</name>
<dbReference type="EMBL" id="BMIO01000006">
    <property type="protein sequence ID" value="GGD47308.1"/>
    <property type="molecule type" value="Genomic_DNA"/>
</dbReference>
<dbReference type="OrthoDB" id="7594920at2"/>
<dbReference type="InterPro" id="IPR036388">
    <property type="entry name" value="WH-like_DNA-bd_sf"/>
</dbReference>